<sequence>MSGHTPGHLGVHSQGQQLLIWGDVVHATKLQLDYPDWTITFDVDADMARATRKRMLDMVAADDILVARMHLDLPRAATFGGSLWQSLTLKPVRSF</sequence>
<reference evidence="1 2" key="1">
    <citation type="submission" date="2024-09" db="EMBL/GenBank/DDBJ databases">
        <authorList>
            <person name="Sun Q."/>
            <person name="Mori K."/>
        </authorList>
    </citation>
    <scope>NUCLEOTIDE SEQUENCE [LARGE SCALE GENOMIC DNA]</scope>
    <source>
        <strain evidence="1 2">CECT 8726</strain>
    </source>
</reference>
<dbReference type="EMBL" id="JBHMEA010000035">
    <property type="protein sequence ID" value="MFB9232026.1"/>
    <property type="molecule type" value="Genomic_DNA"/>
</dbReference>
<protein>
    <recommendedName>
        <fullName evidence="3">MBL fold metallo-hydrolase</fullName>
    </recommendedName>
</protein>
<keyword evidence="2" id="KW-1185">Reference proteome</keyword>
<proteinExistence type="predicted"/>
<name>A0ABV5JEY9_9RHOB</name>
<organism evidence="1 2">
    <name type="scientific">Pseudohalocynthiibacter aestuariivivens</name>
    <dbReference type="NCBI Taxonomy" id="1591409"/>
    <lineage>
        <taxon>Bacteria</taxon>
        <taxon>Pseudomonadati</taxon>
        <taxon>Pseudomonadota</taxon>
        <taxon>Alphaproteobacteria</taxon>
        <taxon>Rhodobacterales</taxon>
        <taxon>Paracoccaceae</taxon>
        <taxon>Pseudohalocynthiibacter</taxon>
    </lineage>
</organism>
<evidence type="ECO:0000313" key="1">
    <source>
        <dbReference type="EMBL" id="MFB9232026.1"/>
    </source>
</evidence>
<dbReference type="Proteomes" id="UP001589683">
    <property type="component" value="Unassembled WGS sequence"/>
</dbReference>
<dbReference type="RefSeq" id="WP_213890914.1">
    <property type="nucleotide sequence ID" value="NZ_JAGFNU010000016.1"/>
</dbReference>
<dbReference type="SUPFAM" id="SSF56281">
    <property type="entry name" value="Metallo-hydrolase/oxidoreductase"/>
    <property type="match status" value="1"/>
</dbReference>
<comment type="caution">
    <text evidence="1">The sequence shown here is derived from an EMBL/GenBank/DDBJ whole genome shotgun (WGS) entry which is preliminary data.</text>
</comment>
<gene>
    <name evidence="1" type="ORF">ACFFUT_09545</name>
</gene>
<evidence type="ECO:0000313" key="2">
    <source>
        <dbReference type="Proteomes" id="UP001589683"/>
    </source>
</evidence>
<evidence type="ECO:0008006" key="3">
    <source>
        <dbReference type="Google" id="ProtNLM"/>
    </source>
</evidence>
<dbReference type="InterPro" id="IPR036866">
    <property type="entry name" value="RibonucZ/Hydroxyglut_hydro"/>
</dbReference>
<dbReference type="Gene3D" id="3.60.15.10">
    <property type="entry name" value="Ribonuclease Z/Hydroxyacylglutathione hydrolase-like"/>
    <property type="match status" value="1"/>
</dbReference>
<accession>A0ABV5JEY9</accession>